<organism evidence="8 9">
    <name type="scientific">Propionigenium maris DSM 9537</name>
    <dbReference type="NCBI Taxonomy" id="1123000"/>
    <lineage>
        <taxon>Bacteria</taxon>
        <taxon>Fusobacteriati</taxon>
        <taxon>Fusobacteriota</taxon>
        <taxon>Fusobacteriia</taxon>
        <taxon>Fusobacteriales</taxon>
        <taxon>Fusobacteriaceae</taxon>
        <taxon>Propionigenium</taxon>
    </lineage>
</organism>
<feature type="transmembrane region" description="Helical" evidence="6">
    <location>
        <begin position="119"/>
        <end position="140"/>
    </location>
</feature>
<feature type="transmembrane region" description="Helical" evidence="6">
    <location>
        <begin position="172"/>
        <end position="192"/>
    </location>
</feature>
<feature type="transmembrane region" description="Helical" evidence="6">
    <location>
        <begin position="32"/>
        <end position="52"/>
    </location>
</feature>
<dbReference type="InterPro" id="IPR000620">
    <property type="entry name" value="EamA_dom"/>
</dbReference>
<name>A0A9W6GG19_9FUSO</name>
<dbReference type="PANTHER" id="PTHR42920:SF5">
    <property type="entry name" value="EAMA DOMAIN-CONTAINING PROTEIN"/>
    <property type="match status" value="1"/>
</dbReference>
<dbReference type="InterPro" id="IPR051258">
    <property type="entry name" value="Diverse_Substrate_Transporter"/>
</dbReference>
<feature type="transmembrane region" description="Helical" evidence="6">
    <location>
        <begin position="234"/>
        <end position="254"/>
    </location>
</feature>
<dbReference type="Pfam" id="PF00892">
    <property type="entry name" value="EamA"/>
    <property type="match status" value="2"/>
</dbReference>
<comment type="caution">
    <text evidence="8">The sequence shown here is derived from an EMBL/GenBank/DDBJ whole genome shotgun (WGS) entry which is preliminary data.</text>
</comment>
<dbReference type="GO" id="GO:0005886">
    <property type="term" value="C:plasma membrane"/>
    <property type="evidence" value="ECO:0007669"/>
    <property type="project" value="UniProtKB-SubCell"/>
</dbReference>
<feature type="transmembrane region" description="Helical" evidence="6">
    <location>
        <begin position="64"/>
        <end position="86"/>
    </location>
</feature>
<keyword evidence="9" id="KW-1185">Reference proteome</keyword>
<evidence type="ECO:0000313" key="8">
    <source>
        <dbReference type="EMBL" id="GLI54594.1"/>
    </source>
</evidence>
<accession>A0A9W6GG19</accession>
<evidence type="ECO:0000256" key="3">
    <source>
        <dbReference type="ARBA" id="ARBA00022692"/>
    </source>
</evidence>
<dbReference type="PANTHER" id="PTHR42920">
    <property type="entry name" value="OS03G0707200 PROTEIN-RELATED"/>
    <property type="match status" value="1"/>
</dbReference>
<feature type="domain" description="EamA" evidence="7">
    <location>
        <begin position="6"/>
        <end position="134"/>
    </location>
</feature>
<evidence type="ECO:0000256" key="6">
    <source>
        <dbReference type="SAM" id="Phobius"/>
    </source>
</evidence>
<dbReference type="AlphaFoldDB" id="A0A9W6GG19"/>
<dbReference type="SUPFAM" id="SSF103481">
    <property type="entry name" value="Multidrug resistance efflux transporter EmrE"/>
    <property type="match status" value="2"/>
</dbReference>
<proteinExistence type="predicted"/>
<feature type="transmembrane region" description="Helical" evidence="6">
    <location>
        <begin position="204"/>
        <end position="222"/>
    </location>
</feature>
<feature type="transmembrane region" description="Helical" evidence="6">
    <location>
        <begin position="92"/>
        <end position="112"/>
    </location>
</feature>
<feature type="domain" description="EamA" evidence="7">
    <location>
        <begin position="143"/>
        <end position="276"/>
    </location>
</feature>
<dbReference type="EMBL" id="BSDY01000001">
    <property type="protein sequence ID" value="GLI54594.1"/>
    <property type="molecule type" value="Genomic_DNA"/>
</dbReference>
<evidence type="ECO:0000256" key="2">
    <source>
        <dbReference type="ARBA" id="ARBA00022475"/>
    </source>
</evidence>
<feature type="transmembrane region" description="Helical" evidence="6">
    <location>
        <begin position="260"/>
        <end position="281"/>
    </location>
</feature>
<evidence type="ECO:0000256" key="1">
    <source>
        <dbReference type="ARBA" id="ARBA00004651"/>
    </source>
</evidence>
<evidence type="ECO:0000259" key="7">
    <source>
        <dbReference type="Pfam" id="PF00892"/>
    </source>
</evidence>
<keyword evidence="4 6" id="KW-1133">Transmembrane helix</keyword>
<protein>
    <submittedName>
        <fullName evidence="8">Multidrug transporter</fullName>
    </submittedName>
</protein>
<sequence length="293" mass="31689">MTRSRANLMILLATIFWGTSYTLTKVGLGSFGVFNLIAIRFLLGFGVAALVLRRHMVIKRKVLYYSIGLGTLLFMAFTTMTLALKYTTASNVGFLVGSLVVIIPIISFLILREKIERRVMFASPVAFLGITLITMNGGVTMNRGDLLALLCAGFFALHIVFTGKLTKRVDSLSLGVLQLGVVGGMSLPVALFSEDFQLPPSVNLWIIVLFLSIMSTAFGYVTQTVAQQETPPEVAGVIISLEPLFSAVVAYSVLGEVMSIQGIIGGCILLGSILLVQVEPLKIKGALFKKQVF</sequence>
<evidence type="ECO:0000256" key="4">
    <source>
        <dbReference type="ARBA" id="ARBA00022989"/>
    </source>
</evidence>
<feature type="transmembrane region" description="Helical" evidence="6">
    <location>
        <begin position="146"/>
        <end position="165"/>
    </location>
</feature>
<dbReference type="InterPro" id="IPR037185">
    <property type="entry name" value="EmrE-like"/>
</dbReference>
<reference evidence="8" key="1">
    <citation type="submission" date="2022-12" db="EMBL/GenBank/DDBJ databases">
        <title>Reference genome sequencing for broad-spectrum identification of bacterial and archaeal isolates by mass spectrometry.</title>
        <authorList>
            <person name="Sekiguchi Y."/>
            <person name="Tourlousse D.M."/>
        </authorList>
    </citation>
    <scope>NUCLEOTIDE SEQUENCE</scope>
    <source>
        <strain evidence="8">10succ1</strain>
    </source>
</reference>
<evidence type="ECO:0000256" key="5">
    <source>
        <dbReference type="ARBA" id="ARBA00023136"/>
    </source>
</evidence>
<comment type="subcellular location">
    <subcellularLocation>
        <location evidence="1">Cell membrane</location>
        <topology evidence="1">Multi-pass membrane protein</topology>
    </subcellularLocation>
</comment>
<keyword evidence="5 6" id="KW-0472">Membrane</keyword>
<dbReference type="Proteomes" id="UP001144471">
    <property type="component" value="Unassembled WGS sequence"/>
</dbReference>
<gene>
    <name evidence="8" type="ORF">PM10SUCC1_01090</name>
</gene>
<dbReference type="RefSeq" id="WP_281832334.1">
    <property type="nucleotide sequence ID" value="NZ_BSDY01000001.1"/>
</dbReference>
<keyword evidence="2" id="KW-1003">Cell membrane</keyword>
<keyword evidence="3 6" id="KW-0812">Transmembrane</keyword>
<evidence type="ECO:0000313" key="9">
    <source>
        <dbReference type="Proteomes" id="UP001144471"/>
    </source>
</evidence>